<name>A0A1W6L908_9BURK</name>
<dbReference type="Pfam" id="PF13646">
    <property type="entry name" value="HEAT_2"/>
    <property type="match status" value="1"/>
</dbReference>
<gene>
    <name evidence="2" type="ORF">A4W93_12545</name>
</gene>
<evidence type="ECO:0000313" key="2">
    <source>
        <dbReference type="EMBL" id="ARN20657.1"/>
    </source>
</evidence>
<evidence type="ECO:0000256" key="1">
    <source>
        <dbReference type="SAM" id="MobiDB-lite"/>
    </source>
</evidence>
<dbReference type="OrthoDB" id="8089803at2"/>
<accession>A0A1W6L908</accession>
<reference evidence="2 3" key="1">
    <citation type="submission" date="2016-04" db="EMBL/GenBank/DDBJ databases">
        <title>Complete genome sequence of natural rubber-degrading, novel Gram-negative bacterium, Rhizobacter gummiphilus strain NS21.</title>
        <authorList>
            <person name="Tabata M."/>
            <person name="Kasai D."/>
            <person name="Fukuda M."/>
        </authorList>
    </citation>
    <scope>NUCLEOTIDE SEQUENCE [LARGE SCALE GENOMIC DNA]</scope>
    <source>
        <strain evidence="2 3">NS21</strain>
    </source>
</reference>
<dbReference type="InterPro" id="IPR016024">
    <property type="entry name" value="ARM-type_fold"/>
</dbReference>
<feature type="region of interest" description="Disordered" evidence="1">
    <location>
        <begin position="312"/>
        <end position="334"/>
    </location>
</feature>
<dbReference type="NCBIfam" id="TIGR02270">
    <property type="entry name" value="TIGR02270 family protein"/>
    <property type="match status" value="1"/>
</dbReference>
<evidence type="ECO:0000313" key="3">
    <source>
        <dbReference type="Proteomes" id="UP000193427"/>
    </source>
</evidence>
<dbReference type="STRING" id="946333.A4W93_12545"/>
<dbReference type="InterPro" id="IPR011989">
    <property type="entry name" value="ARM-like"/>
</dbReference>
<dbReference type="InterPro" id="IPR011959">
    <property type="entry name" value="CHP02270"/>
</dbReference>
<dbReference type="Proteomes" id="UP000193427">
    <property type="component" value="Chromosome"/>
</dbReference>
<feature type="compositionally biased region" description="Acidic residues" evidence="1">
    <location>
        <begin position="320"/>
        <end position="334"/>
    </location>
</feature>
<dbReference type="Gene3D" id="1.25.10.10">
    <property type="entry name" value="Leucine-rich Repeat Variant"/>
    <property type="match status" value="1"/>
</dbReference>
<dbReference type="EMBL" id="CP015118">
    <property type="protein sequence ID" value="ARN20657.1"/>
    <property type="molecule type" value="Genomic_DNA"/>
</dbReference>
<dbReference type="SUPFAM" id="SSF48371">
    <property type="entry name" value="ARM repeat"/>
    <property type="match status" value="1"/>
</dbReference>
<proteinExistence type="predicted"/>
<keyword evidence="3" id="KW-1185">Reference proteome</keyword>
<dbReference type="AlphaFoldDB" id="A0A1W6L908"/>
<dbReference type="KEGG" id="rgu:A4W93_12545"/>
<sequence length="421" mass="45118">MPPETPVIPAVVMQHQDMAATLYGQRAVLLDAPHARLHQLARLDERLRAHVDGLSIAGPAGTRFCEEALSSPFPGEVFTATVQALGQRDMAFLERLLSLAEAEPGTRDALDAAFGWVPAAQLRGITKPLLDSHVPMRRATGLEACRRHGVNPGGLLDLATSDVDPGLRATAWRTAGALGRTDLLPAALRALADPDERVRFEAARAALRLGDRQATLDALRTLATAPGPWREPALSCWVKVAASADVHALLKALSGDPASQRLLVRCAGLCGDPFYVPWLIRQMAVPELARLAGESFSSITGADLAALDLDGHAPEGFAGPDDDPEDADVSLDEDESLPWPVPERIAAWWSTHAARFAAGTPHFVGAPATRRHALDVLRDGFQRQRVHAAELLTLLQPGSPRFNTAAPAWRQQRLVADLSGA</sequence>
<protein>
    <submittedName>
        <fullName evidence="2">Uncharacterized protein</fullName>
    </submittedName>
</protein>
<dbReference type="RefSeq" id="WP_085750934.1">
    <property type="nucleotide sequence ID" value="NZ_BSPR01000007.1"/>
</dbReference>
<organism evidence="2 3">
    <name type="scientific">Piscinibacter gummiphilus</name>
    <dbReference type="NCBI Taxonomy" id="946333"/>
    <lineage>
        <taxon>Bacteria</taxon>
        <taxon>Pseudomonadati</taxon>
        <taxon>Pseudomonadota</taxon>
        <taxon>Betaproteobacteria</taxon>
        <taxon>Burkholderiales</taxon>
        <taxon>Sphaerotilaceae</taxon>
        <taxon>Piscinibacter</taxon>
    </lineage>
</organism>